<name>A0A485KI74_9STRA</name>
<proteinExistence type="predicted"/>
<dbReference type="AlphaFoldDB" id="A0A485KI74"/>
<evidence type="ECO:0000313" key="3">
    <source>
        <dbReference type="EMBL" id="KAF0704422.1"/>
    </source>
</evidence>
<dbReference type="Proteomes" id="UP000332933">
    <property type="component" value="Unassembled WGS sequence"/>
</dbReference>
<evidence type="ECO:0000313" key="5">
    <source>
        <dbReference type="EMBL" id="VFT84278.1"/>
    </source>
</evidence>
<protein>
    <submittedName>
        <fullName evidence="4">Aste57867_7355 protein</fullName>
    </submittedName>
    <submittedName>
        <fullName evidence="5">Aste57867_7361 protein</fullName>
    </submittedName>
</protein>
<dbReference type="EMBL" id="CAADRA010003923">
    <property type="protein sequence ID" value="VFT84272.1"/>
    <property type="molecule type" value="Genomic_DNA"/>
</dbReference>
<reference evidence="5 6" key="1">
    <citation type="submission" date="2019-03" db="EMBL/GenBank/DDBJ databases">
        <authorList>
            <person name="Gaulin E."/>
            <person name="Dumas B."/>
        </authorList>
    </citation>
    <scope>NUCLEOTIDE SEQUENCE [LARGE SCALE GENOMIC DNA]</scope>
    <source>
        <strain evidence="5">CBS 568.67</strain>
    </source>
</reference>
<gene>
    <name evidence="5" type="primary">Aste57867_7361</name>
    <name evidence="4" type="synonym">Aste57867_7355</name>
    <name evidence="3" type="ORF">As57867_007329</name>
    <name evidence="2" type="ORF">As57867_007335</name>
    <name evidence="4" type="ORF">ASTE57867_7355</name>
    <name evidence="5" type="ORF">ASTE57867_7361</name>
</gene>
<keyword evidence="6" id="KW-1185">Reference proteome</keyword>
<feature type="region of interest" description="Disordered" evidence="1">
    <location>
        <begin position="48"/>
        <end position="78"/>
    </location>
</feature>
<organism evidence="5 6">
    <name type="scientific">Aphanomyces stellatus</name>
    <dbReference type="NCBI Taxonomy" id="120398"/>
    <lineage>
        <taxon>Eukaryota</taxon>
        <taxon>Sar</taxon>
        <taxon>Stramenopiles</taxon>
        <taxon>Oomycota</taxon>
        <taxon>Saprolegniomycetes</taxon>
        <taxon>Saprolegniales</taxon>
        <taxon>Verrucalvaceae</taxon>
        <taxon>Aphanomyces</taxon>
    </lineage>
</organism>
<evidence type="ECO:0000313" key="4">
    <source>
        <dbReference type="EMBL" id="VFT84272.1"/>
    </source>
</evidence>
<dbReference type="EMBL" id="CAADRA010003930">
    <property type="protein sequence ID" value="VFT84278.1"/>
    <property type="molecule type" value="Genomic_DNA"/>
</dbReference>
<evidence type="ECO:0000313" key="2">
    <source>
        <dbReference type="EMBL" id="KAF0704390.1"/>
    </source>
</evidence>
<reference evidence="2" key="2">
    <citation type="submission" date="2019-06" db="EMBL/GenBank/DDBJ databases">
        <title>Genomics analysis of Aphanomyces spp. identifies a new class of oomycete effector associated with host adaptation.</title>
        <authorList>
            <person name="Gaulin E."/>
        </authorList>
    </citation>
    <scope>NUCLEOTIDE SEQUENCE</scope>
    <source>
        <strain evidence="2">CBS 578.67</strain>
    </source>
</reference>
<dbReference type="EMBL" id="VJMH01003918">
    <property type="protein sequence ID" value="KAF0704390.1"/>
    <property type="molecule type" value="Genomic_DNA"/>
</dbReference>
<accession>A0A485KI74</accession>
<dbReference type="EMBL" id="VJMH01003911">
    <property type="protein sequence ID" value="KAF0704422.1"/>
    <property type="molecule type" value="Genomic_DNA"/>
</dbReference>
<evidence type="ECO:0000313" key="6">
    <source>
        <dbReference type="Proteomes" id="UP000332933"/>
    </source>
</evidence>
<sequence length="101" mass="11382">MTETKRLSLFQRLPFVRDRSASAAAQSKSIILPPSSYANVLARKARMTTTLPRRRQSAPARPLSYSNDVMTDPEHDVDGDPRLIELVQQIQKCNTAEEIVE</sequence>
<evidence type="ECO:0000256" key="1">
    <source>
        <dbReference type="SAM" id="MobiDB-lite"/>
    </source>
</evidence>